<evidence type="ECO:0000313" key="15">
    <source>
        <dbReference type="Ensembl" id="ENSCMIP00000023366.1"/>
    </source>
</evidence>
<feature type="domain" description="IBB" evidence="14">
    <location>
        <begin position="1"/>
        <end position="58"/>
    </location>
</feature>
<dbReference type="InterPro" id="IPR000225">
    <property type="entry name" value="Armadillo"/>
</dbReference>
<dbReference type="GO" id="GO:0061608">
    <property type="term" value="F:nuclear import signal receptor activity"/>
    <property type="evidence" value="ECO:0007669"/>
    <property type="project" value="InterPro"/>
</dbReference>
<reference evidence="15" key="5">
    <citation type="submission" date="2025-09" db="UniProtKB">
        <authorList>
            <consortium name="Ensembl"/>
        </authorList>
    </citation>
    <scope>IDENTIFICATION</scope>
</reference>
<dbReference type="Pfam" id="PF16186">
    <property type="entry name" value="Arm_3"/>
    <property type="match status" value="1"/>
</dbReference>
<feature type="region of interest" description="Disordered" evidence="13">
    <location>
        <begin position="1"/>
        <end position="22"/>
    </location>
</feature>
<dbReference type="GO" id="GO:0006606">
    <property type="term" value="P:protein import into nucleus"/>
    <property type="evidence" value="ECO:0007669"/>
    <property type="project" value="InterPro"/>
</dbReference>
<keyword evidence="10" id="KW-0539">Nucleus</keyword>
<dbReference type="FunFam" id="1.25.10.10:FF:000009">
    <property type="entry name" value="Importin subunit alpha"/>
    <property type="match status" value="1"/>
</dbReference>
<dbReference type="Pfam" id="PF00514">
    <property type="entry name" value="Arm"/>
    <property type="match status" value="7"/>
</dbReference>
<dbReference type="SUPFAM" id="SSF48371">
    <property type="entry name" value="ARM repeat"/>
    <property type="match status" value="1"/>
</dbReference>
<proteinExistence type="inferred from homology"/>
<dbReference type="Pfam" id="PF01749">
    <property type="entry name" value="IBB"/>
    <property type="match status" value="1"/>
</dbReference>
<dbReference type="PROSITE" id="PS50176">
    <property type="entry name" value="ARM_REPEAT"/>
    <property type="match status" value="2"/>
</dbReference>
<keyword evidence="8 11" id="KW-0653">Protein transport</keyword>
<dbReference type="SMART" id="SM00185">
    <property type="entry name" value="ARM"/>
    <property type="match status" value="7"/>
</dbReference>
<comment type="subcellular location">
    <subcellularLocation>
        <location evidence="2">Cytoplasm</location>
    </subcellularLocation>
    <subcellularLocation>
        <location evidence="1">Nucleus</location>
    </subcellularLocation>
</comment>
<accession>A0A4W3I7C8</accession>
<dbReference type="PROSITE" id="PS51214">
    <property type="entry name" value="IBB"/>
    <property type="match status" value="1"/>
</dbReference>
<dbReference type="GeneTree" id="ENSGT01050000244891"/>
<evidence type="ECO:0000256" key="1">
    <source>
        <dbReference type="ARBA" id="ARBA00004123"/>
    </source>
</evidence>
<evidence type="ECO:0000256" key="4">
    <source>
        <dbReference type="ARBA" id="ARBA00022448"/>
    </source>
</evidence>
<evidence type="ECO:0000256" key="11">
    <source>
        <dbReference type="PIRNR" id="PIRNR005673"/>
    </source>
</evidence>
<dbReference type="Proteomes" id="UP000314986">
    <property type="component" value="Unassembled WGS sequence"/>
</dbReference>
<dbReference type="PIRSF" id="PIRSF005673">
    <property type="entry name" value="Importin_alpha"/>
    <property type="match status" value="1"/>
</dbReference>
<evidence type="ECO:0000256" key="10">
    <source>
        <dbReference type="ARBA" id="ARBA00023242"/>
    </source>
</evidence>
<dbReference type="PANTHER" id="PTHR23316">
    <property type="entry name" value="IMPORTIN ALPHA"/>
    <property type="match status" value="1"/>
</dbReference>
<evidence type="ECO:0000313" key="16">
    <source>
        <dbReference type="Proteomes" id="UP000314986"/>
    </source>
</evidence>
<keyword evidence="5" id="KW-0963">Cytoplasm</keyword>
<reference evidence="15" key="4">
    <citation type="submission" date="2025-08" db="UniProtKB">
        <authorList>
            <consortium name="Ensembl"/>
        </authorList>
    </citation>
    <scope>IDENTIFICATION</scope>
</reference>
<dbReference type="Ensembl" id="ENSCMIT00000023764.1">
    <property type="protein sequence ID" value="ENSCMIP00000023366.1"/>
    <property type="gene ID" value="ENSCMIG00000010167.1"/>
</dbReference>
<evidence type="ECO:0000256" key="3">
    <source>
        <dbReference type="ARBA" id="ARBA00010394"/>
    </source>
</evidence>
<sequence length="509" mass="56865">MSEPDRLENHRIKNFKNKGRDVETMRKQRNEITIELRKNKRDEHLLKKRNVPQEEGFDDSDIDGDYRVGASSDNPMIQLSAVQAARKLLSSDRNPPIDDLINSGILPILVQCLERDESPSIQFEAAWALTNIASGTSAQTQAVVKANAVPYFLRLLHSPHQNVCEQAVWALGNIIGDGPQCRDYVISLGVIKPLLSFINPSIPISFLRNVTWVIVNLCRNKDPPPPAETIQEVLHIKFTLFKSKYAFFDTVWALSYLTDGGNEQIQMVIDSGVVPHLIPLLSCQEVKVQTAALRAVGNIVTGTDEQTQIILNCDVLSHFPNLLTHPKEKINKEAVWFLSNVTAGNQQQVQSVIDAGLIPMIVHHLTKGDFGTQKEAAWAISNLTISGKKEQVEYLVQQNVIPPFCKLLGVKDPQVIQVVLDGLNNILKVAGSDTNTLVEMIEECGGLEKIEALQQHENEDIYKLAYEIIDHYFCGDEIDEDPSLIPETTPSGTFNFDPTADLQTKEFNF</sequence>
<dbReference type="GO" id="GO:0005634">
    <property type="term" value="C:nucleus"/>
    <property type="evidence" value="ECO:0007669"/>
    <property type="project" value="UniProtKB-SubCell"/>
</dbReference>
<reference evidence="16" key="3">
    <citation type="journal article" date="2014" name="Nature">
        <title>Elephant shark genome provides unique insights into gnathostome evolution.</title>
        <authorList>
            <consortium name="International Elephant Shark Genome Sequencing Consortium"/>
            <person name="Venkatesh B."/>
            <person name="Lee A.P."/>
            <person name="Ravi V."/>
            <person name="Maurya A.K."/>
            <person name="Lian M.M."/>
            <person name="Swann J.B."/>
            <person name="Ohta Y."/>
            <person name="Flajnik M.F."/>
            <person name="Sutoh Y."/>
            <person name="Kasahara M."/>
            <person name="Hoon S."/>
            <person name="Gangu V."/>
            <person name="Roy S.W."/>
            <person name="Irimia M."/>
            <person name="Korzh V."/>
            <person name="Kondrychyn I."/>
            <person name="Lim Z.W."/>
            <person name="Tay B.H."/>
            <person name="Tohari S."/>
            <person name="Kong K.W."/>
            <person name="Ho S."/>
            <person name="Lorente-Galdos B."/>
            <person name="Quilez J."/>
            <person name="Marques-Bonet T."/>
            <person name="Raney B.J."/>
            <person name="Ingham P.W."/>
            <person name="Tay A."/>
            <person name="Hillier L.W."/>
            <person name="Minx P."/>
            <person name="Boehm T."/>
            <person name="Wilson R.K."/>
            <person name="Brenner S."/>
            <person name="Warren W.C."/>
        </authorList>
    </citation>
    <scope>NUCLEOTIDE SEQUENCE [LARGE SCALE GENOMIC DNA]</scope>
</reference>
<keyword evidence="6" id="KW-0597">Phosphoprotein</keyword>
<evidence type="ECO:0000256" key="9">
    <source>
        <dbReference type="ARBA" id="ARBA00022990"/>
    </source>
</evidence>
<evidence type="ECO:0000256" key="8">
    <source>
        <dbReference type="ARBA" id="ARBA00022927"/>
    </source>
</evidence>
<dbReference type="Gene3D" id="1.25.10.10">
    <property type="entry name" value="Leucine-rich Repeat Variant"/>
    <property type="match status" value="1"/>
</dbReference>
<dbReference type="InterPro" id="IPR024931">
    <property type="entry name" value="Importin_alpha"/>
</dbReference>
<evidence type="ECO:0000259" key="14">
    <source>
        <dbReference type="PROSITE" id="PS51214"/>
    </source>
</evidence>
<organism evidence="15 16">
    <name type="scientific">Callorhinchus milii</name>
    <name type="common">Ghost shark</name>
    <dbReference type="NCBI Taxonomy" id="7868"/>
    <lineage>
        <taxon>Eukaryota</taxon>
        <taxon>Metazoa</taxon>
        <taxon>Chordata</taxon>
        <taxon>Craniata</taxon>
        <taxon>Vertebrata</taxon>
        <taxon>Chondrichthyes</taxon>
        <taxon>Holocephali</taxon>
        <taxon>Chimaeriformes</taxon>
        <taxon>Callorhinchidae</taxon>
        <taxon>Callorhinchus</taxon>
    </lineage>
</organism>
<evidence type="ECO:0000256" key="7">
    <source>
        <dbReference type="ARBA" id="ARBA00022737"/>
    </source>
</evidence>
<gene>
    <name evidence="15" type="primary">LOC103178041</name>
</gene>
<dbReference type="FunFam" id="1.20.5.690:FF:000004">
    <property type="entry name" value="Importin subunit alpha"/>
    <property type="match status" value="1"/>
</dbReference>
<feature type="repeat" description="ARM" evidence="12">
    <location>
        <begin position="104"/>
        <end position="148"/>
    </location>
</feature>
<evidence type="ECO:0000256" key="5">
    <source>
        <dbReference type="ARBA" id="ARBA00022490"/>
    </source>
</evidence>
<dbReference type="InterPro" id="IPR036975">
    <property type="entry name" value="Importin-a_IBB_sf"/>
</dbReference>
<dbReference type="GO" id="GO:0005737">
    <property type="term" value="C:cytoplasm"/>
    <property type="evidence" value="ECO:0007669"/>
    <property type="project" value="UniProtKB-SubCell"/>
</dbReference>
<evidence type="ECO:0000256" key="6">
    <source>
        <dbReference type="ARBA" id="ARBA00022553"/>
    </source>
</evidence>
<dbReference type="InterPro" id="IPR016024">
    <property type="entry name" value="ARM-type_fold"/>
</dbReference>
<evidence type="ECO:0000256" key="2">
    <source>
        <dbReference type="ARBA" id="ARBA00004496"/>
    </source>
</evidence>
<keyword evidence="4 11" id="KW-0813">Transport</keyword>
<dbReference type="AlphaFoldDB" id="A0A4W3I7C8"/>
<keyword evidence="7" id="KW-0677">Repeat</keyword>
<keyword evidence="9" id="KW-0007">Acetylation</keyword>
<reference evidence="16" key="2">
    <citation type="journal article" date="2007" name="PLoS Biol.">
        <title>Survey sequencing and comparative analysis of the elephant shark (Callorhinchus milii) genome.</title>
        <authorList>
            <person name="Venkatesh B."/>
            <person name="Kirkness E.F."/>
            <person name="Loh Y.H."/>
            <person name="Halpern A.L."/>
            <person name="Lee A.P."/>
            <person name="Johnson J."/>
            <person name="Dandona N."/>
            <person name="Viswanathan L.D."/>
            <person name="Tay A."/>
            <person name="Venter J.C."/>
            <person name="Strausberg R.L."/>
            <person name="Brenner S."/>
        </authorList>
    </citation>
    <scope>NUCLEOTIDE SEQUENCE [LARGE SCALE GENOMIC DNA]</scope>
</reference>
<keyword evidence="16" id="KW-1185">Reference proteome</keyword>
<evidence type="ECO:0000256" key="13">
    <source>
        <dbReference type="SAM" id="MobiDB-lite"/>
    </source>
</evidence>
<feature type="repeat" description="ARM" evidence="12">
    <location>
        <begin position="147"/>
        <end position="174"/>
    </location>
</feature>
<dbReference type="InterPro" id="IPR032413">
    <property type="entry name" value="Arm_3"/>
</dbReference>
<dbReference type="Gene3D" id="1.20.5.690">
    <property type="entry name" value="Importin-alpha, importin-beta-binding domain"/>
    <property type="match status" value="1"/>
</dbReference>
<feature type="compositionally biased region" description="Basic and acidic residues" evidence="13">
    <location>
        <begin position="1"/>
        <end position="11"/>
    </location>
</feature>
<dbReference type="InterPro" id="IPR002652">
    <property type="entry name" value="Importin-a_IBB"/>
</dbReference>
<evidence type="ECO:0000256" key="12">
    <source>
        <dbReference type="PROSITE-ProRule" id="PRU00259"/>
    </source>
</evidence>
<reference evidence="16" key="1">
    <citation type="journal article" date="2006" name="Science">
        <title>Ancient noncoding elements conserved in the human genome.</title>
        <authorList>
            <person name="Venkatesh B."/>
            <person name="Kirkness E.F."/>
            <person name="Loh Y.H."/>
            <person name="Halpern A.L."/>
            <person name="Lee A.P."/>
            <person name="Johnson J."/>
            <person name="Dandona N."/>
            <person name="Viswanathan L.D."/>
            <person name="Tay A."/>
            <person name="Venter J.C."/>
            <person name="Strausberg R.L."/>
            <person name="Brenner S."/>
        </authorList>
    </citation>
    <scope>NUCLEOTIDE SEQUENCE [LARGE SCALE GENOMIC DNA]</scope>
</reference>
<comment type="similarity">
    <text evidence="3 11">Belongs to the importin alpha family.</text>
</comment>
<protein>
    <recommendedName>
        <fullName evidence="11">Importin subunit alpha</fullName>
    </recommendedName>
</protein>
<dbReference type="InterPro" id="IPR011989">
    <property type="entry name" value="ARM-like"/>
</dbReference>
<name>A0A4W3I7C8_CALMI</name>